<dbReference type="EnsemblPlants" id="KQL08525">
    <property type="protein sequence ID" value="KQL08525"/>
    <property type="gene ID" value="SETIT_005176mg"/>
</dbReference>
<dbReference type="InParanoid" id="K3XTC0"/>
<protein>
    <submittedName>
        <fullName evidence="1">Uncharacterized protein</fullName>
    </submittedName>
</protein>
<dbReference type="eggNOG" id="ENOG502R5XT">
    <property type="taxonomic scope" value="Eukaryota"/>
</dbReference>
<accession>K3XTC0</accession>
<reference evidence="2" key="1">
    <citation type="journal article" date="2012" name="Nat. Biotechnol.">
        <title>Reference genome sequence of the model plant Setaria.</title>
        <authorList>
            <person name="Bennetzen J.L."/>
            <person name="Schmutz J."/>
            <person name="Wang H."/>
            <person name="Percifield R."/>
            <person name="Hawkins J."/>
            <person name="Pontaroli A.C."/>
            <person name="Estep M."/>
            <person name="Feng L."/>
            <person name="Vaughn J.N."/>
            <person name="Grimwood J."/>
            <person name="Jenkins J."/>
            <person name="Barry K."/>
            <person name="Lindquist E."/>
            <person name="Hellsten U."/>
            <person name="Deshpande S."/>
            <person name="Wang X."/>
            <person name="Wu X."/>
            <person name="Mitros T."/>
            <person name="Triplett J."/>
            <person name="Yang X."/>
            <person name="Ye C.Y."/>
            <person name="Mauro-Herrera M."/>
            <person name="Wang L."/>
            <person name="Li P."/>
            <person name="Sharma M."/>
            <person name="Sharma R."/>
            <person name="Ronald P.C."/>
            <person name="Panaud O."/>
            <person name="Kellogg E.A."/>
            <person name="Brutnell T.P."/>
            <person name="Doust A.N."/>
            <person name="Tuskan G.A."/>
            <person name="Rokhsar D."/>
            <person name="Devos K.M."/>
        </authorList>
    </citation>
    <scope>NUCLEOTIDE SEQUENCE [LARGE SCALE GENOMIC DNA]</scope>
    <source>
        <strain evidence="2">cv. Yugu1</strain>
    </source>
</reference>
<dbReference type="HOGENOM" id="CLU_2597236_0_0_1"/>
<dbReference type="OMA" id="GIQVHEG"/>
<sequence length="80" mass="9456">DKNISVLKFLTNNIIEDQFYLPLSEQAFQEFQSLQVLIQGIQVHEGNKDSWQSIWGSNNYSSKKFYNFSYIHVRPPEPFL</sequence>
<dbReference type="AlphaFoldDB" id="K3XTC0"/>
<dbReference type="EMBL" id="AGNK02003453">
    <property type="status" value="NOT_ANNOTATED_CDS"/>
    <property type="molecule type" value="Genomic_DNA"/>
</dbReference>
<evidence type="ECO:0000313" key="2">
    <source>
        <dbReference type="Proteomes" id="UP000004995"/>
    </source>
</evidence>
<dbReference type="Proteomes" id="UP000004995">
    <property type="component" value="Unassembled WGS sequence"/>
</dbReference>
<proteinExistence type="predicted"/>
<reference evidence="1" key="2">
    <citation type="submission" date="2018-08" db="UniProtKB">
        <authorList>
            <consortium name="EnsemblPlants"/>
        </authorList>
    </citation>
    <scope>IDENTIFICATION</scope>
    <source>
        <strain evidence="1">Yugu1</strain>
    </source>
</reference>
<organism evidence="1 2">
    <name type="scientific">Setaria italica</name>
    <name type="common">Foxtail millet</name>
    <name type="synonym">Panicum italicum</name>
    <dbReference type="NCBI Taxonomy" id="4555"/>
    <lineage>
        <taxon>Eukaryota</taxon>
        <taxon>Viridiplantae</taxon>
        <taxon>Streptophyta</taxon>
        <taxon>Embryophyta</taxon>
        <taxon>Tracheophyta</taxon>
        <taxon>Spermatophyta</taxon>
        <taxon>Magnoliopsida</taxon>
        <taxon>Liliopsida</taxon>
        <taxon>Poales</taxon>
        <taxon>Poaceae</taxon>
        <taxon>PACMAD clade</taxon>
        <taxon>Panicoideae</taxon>
        <taxon>Panicodae</taxon>
        <taxon>Paniceae</taxon>
        <taxon>Cenchrinae</taxon>
        <taxon>Setaria</taxon>
    </lineage>
</organism>
<evidence type="ECO:0000313" key="1">
    <source>
        <dbReference type="EnsemblPlants" id="KQL08525"/>
    </source>
</evidence>
<dbReference type="Gramene" id="KQL08525">
    <property type="protein sequence ID" value="KQL08525"/>
    <property type="gene ID" value="SETIT_005176mg"/>
</dbReference>
<keyword evidence="2" id="KW-1185">Reference proteome</keyword>
<name>K3XTC0_SETIT</name>